<accession>A0AA39QFV8</accession>
<sequence>DLALLSSGAELIPTLTSNTKGLQNLNLASRLRIHLFGVDFSIAHIPSSRVVFQEDPRIIGKCWTFEGSRGHIAVALAERVTLSSMVIYRPPHHVLPPGALMTTARKFVLWGLVDGERFFDEFDEVKPASHFHQSLRPLPDHILGGYFARILEYEYQLMQAKYIQVAYAGRDLSKYSFQTLVIEVADNWGANETCIYRIGIHGN</sequence>
<evidence type="ECO:0000313" key="6">
    <source>
        <dbReference type="EMBL" id="KAK0501096.1"/>
    </source>
</evidence>
<dbReference type="AlphaFoldDB" id="A0AA39QFV8"/>
<dbReference type="PANTHER" id="PTHR12911">
    <property type="entry name" value="SAD1/UNC-84-LIKE PROTEIN-RELATED"/>
    <property type="match status" value="1"/>
</dbReference>
<protein>
    <recommendedName>
        <fullName evidence="5">SUN domain-containing protein</fullName>
    </recommendedName>
</protein>
<evidence type="ECO:0000256" key="3">
    <source>
        <dbReference type="ARBA" id="ARBA00022989"/>
    </source>
</evidence>
<dbReference type="InterPro" id="IPR045119">
    <property type="entry name" value="SUN1-5"/>
</dbReference>
<dbReference type="GO" id="GO:0043495">
    <property type="term" value="F:protein-membrane adaptor activity"/>
    <property type="evidence" value="ECO:0007669"/>
    <property type="project" value="TreeGrafter"/>
</dbReference>
<comment type="subcellular location">
    <subcellularLocation>
        <location evidence="1">Membrane</location>
    </subcellularLocation>
</comment>
<feature type="non-terminal residue" evidence="6">
    <location>
        <position position="1"/>
    </location>
</feature>
<evidence type="ECO:0000256" key="1">
    <source>
        <dbReference type="ARBA" id="ARBA00004370"/>
    </source>
</evidence>
<dbReference type="Proteomes" id="UP001175228">
    <property type="component" value="Unassembled WGS sequence"/>
</dbReference>
<dbReference type="PROSITE" id="PS51469">
    <property type="entry name" value="SUN"/>
    <property type="match status" value="1"/>
</dbReference>
<dbReference type="Pfam" id="PF07738">
    <property type="entry name" value="Sad1_UNC"/>
    <property type="match status" value="1"/>
</dbReference>
<name>A0AA39QFV8_9AGAR</name>
<feature type="domain" description="SUN" evidence="5">
    <location>
        <begin position="8"/>
        <end position="203"/>
    </location>
</feature>
<dbReference type="GO" id="GO:0034993">
    <property type="term" value="C:meiotic nuclear membrane microtubule tethering complex"/>
    <property type="evidence" value="ECO:0007669"/>
    <property type="project" value="TreeGrafter"/>
</dbReference>
<evidence type="ECO:0000256" key="2">
    <source>
        <dbReference type="ARBA" id="ARBA00022692"/>
    </source>
</evidence>
<evidence type="ECO:0000313" key="7">
    <source>
        <dbReference type="Proteomes" id="UP001175228"/>
    </source>
</evidence>
<organism evidence="6 7">
    <name type="scientific">Armillaria luteobubalina</name>
    <dbReference type="NCBI Taxonomy" id="153913"/>
    <lineage>
        <taxon>Eukaryota</taxon>
        <taxon>Fungi</taxon>
        <taxon>Dikarya</taxon>
        <taxon>Basidiomycota</taxon>
        <taxon>Agaricomycotina</taxon>
        <taxon>Agaricomycetes</taxon>
        <taxon>Agaricomycetidae</taxon>
        <taxon>Agaricales</taxon>
        <taxon>Marasmiineae</taxon>
        <taxon>Physalacriaceae</taxon>
        <taxon>Armillaria</taxon>
    </lineage>
</organism>
<reference evidence="6" key="1">
    <citation type="submission" date="2023-06" db="EMBL/GenBank/DDBJ databases">
        <authorList>
            <consortium name="Lawrence Berkeley National Laboratory"/>
            <person name="Ahrendt S."/>
            <person name="Sahu N."/>
            <person name="Indic B."/>
            <person name="Wong-Bajracharya J."/>
            <person name="Merenyi Z."/>
            <person name="Ke H.-M."/>
            <person name="Monk M."/>
            <person name="Kocsube S."/>
            <person name="Drula E."/>
            <person name="Lipzen A."/>
            <person name="Balint B."/>
            <person name="Henrissat B."/>
            <person name="Andreopoulos B."/>
            <person name="Martin F.M."/>
            <person name="Harder C.B."/>
            <person name="Rigling D."/>
            <person name="Ford K.L."/>
            <person name="Foster G.D."/>
            <person name="Pangilinan J."/>
            <person name="Papanicolaou A."/>
            <person name="Barry K."/>
            <person name="LaButti K."/>
            <person name="Viragh M."/>
            <person name="Koriabine M."/>
            <person name="Yan M."/>
            <person name="Riley R."/>
            <person name="Champramary S."/>
            <person name="Plett K.L."/>
            <person name="Tsai I.J."/>
            <person name="Slot J."/>
            <person name="Sipos G."/>
            <person name="Plett J."/>
            <person name="Nagy L.G."/>
            <person name="Grigoriev I.V."/>
        </authorList>
    </citation>
    <scope>NUCLEOTIDE SEQUENCE</scope>
    <source>
        <strain evidence="6">HWK02</strain>
    </source>
</reference>
<dbReference type="EMBL" id="JAUEPU010000007">
    <property type="protein sequence ID" value="KAK0501096.1"/>
    <property type="molecule type" value="Genomic_DNA"/>
</dbReference>
<evidence type="ECO:0000256" key="4">
    <source>
        <dbReference type="ARBA" id="ARBA00023136"/>
    </source>
</evidence>
<dbReference type="PANTHER" id="PTHR12911:SF8">
    <property type="entry name" value="KLAROID PROTEIN-RELATED"/>
    <property type="match status" value="1"/>
</dbReference>
<keyword evidence="7" id="KW-1185">Reference proteome</keyword>
<dbReference type="InterPro" id="IPR012919">
    <property type="entry name" value="SUN_dom"/>
</dbReference>
<comment type="caution">
    <text evidence="6">The sequence shown here is derived from an EMBL/GenBank/DDBJ whole genome shotgun (WGS) entry which is preliminary data.</text>
</comment>
<keyword evidence="4" id="KW-0472">Membrane</keyword>
<dbReference type="Gene3D" id="2.60.120.260">
    <property type="entry name" value="Galactose-binding domain-like"/>
    <property type="match status" value="1"/>
</dbReference>
<proteinExistence type="predicted"/>
<keyword evidence="3" id="KW-1133">Transmembrane helix</keyword>
<gene>
    <name evidence="6" type="ORF">EDD18DRAFT_1067285</name>
</gene>
<keyword evidence="2" id="KW-0812">Transmembrane</keyword>
<evidence type="ECO:0000259" key="5">
    <source>
        <dbReference type="PROSITE" id="PS51469"/>
    </source>
</evidence>